<dbReference type="Proteomes" id="UP000627781">
    <property type="component" value="Unassembled WGS sequence"/>
</dbReference>
<dbReference type="EMBL" id="JACSRA010000043">
    <property type="protein sequence ID" value="MBD7913310.1"/>
    <property type="molecule type" value="Genomic_DNA"/>
</dbReference>
<feature type="transmembrane region" description="Helical" evidence="1">
    <location>
        <begin position="251"/>
        <end position="269"/>
    </location>
</feature>
<feature type="transmembrane region" description="Helical" evidence="1">
    <location>
        <begin position="154"/>
        <end position="176"/>
    </location>
</feature>
<reference evidence="2 3" key="1">
    <citation type="submission" date="2020-08" db="EMBL/GenBank/DDBJ databases">
        <title>A Genomic Blueprint of the Chicken Gut Microbiome.</title>
        <authorList>
            <person name="Gilroy R."/>
            <person name="Ravi A."/>
            <person name="Getino M."/>
            <person name="Pursley I."/>
            <person name="Horton D.L."/>
            <person name="Alikhan N.-F."/>
            <person name="Baker D."/>
            <person name="Gharbi K."/>
            <person name="Hall N."/>
            <person name="Watson M."/>
            <person name="Adriaenssens E.M."/>
            <person name="Foster-Nyarko E."/>
            <person name="Jarju S."/>
            <person name="Secka A."/>
            <person name="Antonio M."/>
            <person name="Oren A."/>
            <person name="Chaudhuri R."/>
            <person name="La Ragione R.M."/>
            <person name="Hildebrand F."/>
            <person name="Pallen M.J."/>
        </authorList>
    </citation>
    <scope>NUCLEOTIDE SEQUENCE [LARGE SCALE GENOMIC DNA]</scope>
    <source>
        <strain evidence="2 3">Sa3CVN1</strain>
    </source>
</reference>
<accession>A0ABR8PYR2</accession>
<comment type="caution">
    <text evidence="2">The sequence shown here is derived from an EMBL/GenBank/DDBJ whole genome shotgun (WGS) entry which is preliminary data.</text>
</comment>
<proteinExistence type="predicted"/>
<feature type="transmembrane region" description="Helical" evidence="1">
    <location>
        <begin position="80"/>
        <end position="113"/>
    </location>
</feature>
<evidence type="ECO:0000313" key="2">
    <source>
        <dbReference type="EMBL" id="MBD7913310.1"/>
    </source>
</evidence>
<feature type="transmembrane region" description="Helical" evidence="1">
    <location>
        <begin position="125"/>
        <end position="148"/>
    </location>
</feature>
<feature type="transmembrane region" description="Helical" evidence="1">
    <location>
        <begin position="197"/>
        <end position="216"/>
    </location>
</feature>
<feature type="transmembrane region" description="Helical" evidence="1">
    <location>
        <begin position="51"/>
        <end position="68"/>
    </location>
</feature>
<feature type="transmembrane region" description="Helical" evidence="1">
    <location>
        <begin position="275"/>
        <end position="294"/>
    </location>
</feature>
<name>A0ABR8PYR2_9CLOT</name>
<dbReference type="Pfam" id="PF14897">
    <property type="entry name" value="EpsG"/>
    <property type="match status" value="1"/>
</dbReference>
<keyword evidence="3" id="KW-1185">Reference proteome</keyword>
<organism evidence="2 3">
    <name type="scientific">Clostridium cibarium</name>
    <dbReference type="NCBI Taxonomy" id="2762247"/>
    <lineage>
        <taxon>Bacteria</taxon>
        <taxon>Bacillati</taxon>
        <taxon>Bacillota</taxon>
        <taxon>Clostridia</taxon>
        <taxon>Eubacteriales</taxon>
        <taxon>Clostridiaceae</taxon>
        <taxon>Clostridium</taxon>
    </lineage>
</organism>
<protein>
    <submittedName>
        <fullName evidence="2">EpsG family protein</fullName>
    </submittedName>
</protein>
<gene>
    <name evidence="2" type="ORF">H9661_18305</name>
</gene>
<sequence>MIIFIFTAFRYNVGWDYQAYYKSIQYGLITNIVSNGEYASIFLVDISRRTGITNLYFFVNAFITIFLFSKTIKEYSKDNWLSLIIFLCFPLFYLNSLSVIRFFTALAITFYGFRYIERRKFIKYLIFVVLASMFHKTALIAIVFYFVYNLNLKISKLVVLLTLLPVLSILFNKAIIRYFPRYMVYTQLTSIQEGTKAIIVLIILAIVLLIFRKKIICGDTVVNGYYNIFFTGLSIYLMFSSQGTMGHRLSLYGTIFSILLISEVLSKLKINRDRFVIKIGIYLLCILMFLYTVYIGSGTYIPYRTIFNIY</sequence>
<evidence type="ECO:0000313" key="3">
    <source>
        <dbReference type="Proteomes" id="UP000627781"/>
    </source>
</evidence>
<keyword evidence="1" id="KW-0812">Transmembrane</keyword>
<evidence type="ECO:0000256" key="1">
    <source>
        <dbReference type="SAM" id="Phobius"/>
    </source>
</evidence>
<keyword evidence="1" id="KW-1133">Transmembrane helix</keyword>
<dbReference type="InterPro" id="IPR049458">
    <property type="entry name" value="EpsG-like"/>
</dbReference>
<keyword evidence="1" id="KW-0472">Membrane</keyword>